<feature type="domain" description="PIN" evidence="1">
    <location>
        <begin position="13"/>
        <end position="56"/>
    </location>
</feature>
<evidence type="ECO:0000259" key="1">
    <source>
        <dbReference type="Pfam" id="PF01850"/>
    </source>
</evidence>
<evidence type="ECO:0000313" key="2">
    <source>
        <dbReference type="EMBL" id="QNO53673.1"/>
    </source>
</evidence>
<proteinExistence type="predicted"/>
<name>A0A7G9Z089_9EURY</name>
<organism evidence="2">
    <name type="scientific">Candidatus Methanophagaceae archaeon ANME-1 ERB6</name>
    <dbReference type="NCBI Taxonomy" id="2759912"/>
    <lineage>
        <taxon>Archaea</taxon>
        <taxon>Methanobacteriati</taxon>
        <taxon>Methanobacteriota</taxon>
        <taxon>Stenosarchaea group</taxon>
        <taxon>Methanomicrobia</taxon>
        <taxon>Candidatus Methanophagales</taxon>
        <taxon>Candidatus Methanophagaceae</taxon>
    </lineage>
</organism>
<gene>
    <name evidence="2" type="ORF">DJFKIEJF_00037</name>
</gene>
<dbReference type="InterPro" id="IPR029060">
    <property type="entry name" value="PIN-like_dom_sf"/>
</dbReference>
<dbReference type="EMBL" id="MT631548">
    <property type="protein sequence ID" value="QNO53673.1"/>
    <property type="molecule type" value="Genomic_DNA"/>
</dbReference>
<reference evidence="2" key="1">
    <citation type="submission" date="2020-06" db="EMBL/GenBank/DDBJ databases">
        <title>Unique genomic features of the anaerobic methanotrophic archaea.</title>
        <authorList>
            <person name="Chadwick G.L."/>
            <person name="Skennerton C.T."/>
            <person name="Laso-Perez R."/>
            <person name="Leu A.O."/>
            <person name="Speth D.R."/>
            <person name="Yu H."/>
            <person name="Morgan-Lang C."/>
            <person name="Hatzenpichler R."/>
            <person name="Goudeau D."/>
            <person name="Malmstrom R."/>
            <person name="Brazelton W.J."/>
            <person name="Woyke T."/>
            <person name="Hallam S.J."/>
            <person name="Tyson G.W."/>
            <person name="Wegener G."/>
            <person name="Boetius A."/>
            <person name="Orphan V."/>
        </authorList>
    </citation>
    <scope>NUCLEOTIDE SEQUENCE</scope>
</reference>
<dbReference type="InterPro" id="IPR002716">
    <property type="entry name" value="PIN_dom"/>
</dbReference>
<dbReference type="Pfam" id="PF01850">
    <property type="entry name" value="PIN"/>
    <property type="match status" value="1"/>
</dbReference>
<accession>A0A7G9Z089</accession>
<sequence length="62" mass="7171">MNFYKLSSIPSNAKVLFEISREYSLLSSDAYIASFARVYGITNMATNDGDFERVEWLKVWKP</sequence>
<dbReference type="AlphaFoldDB" id="A0A7G9Z089"/>
<dbReference type="SUPFAM" id="SSF88723">
    <property type="entry name" value="PIN domain-like"/>
    <property type="match status" value="1"/>
</dbReference>
<protein>
    <recommendedName>
        <fullName evidence="1">PIN domain-containing protein</fullName>
    </recommendedName>
</protein>